<dbReference type="InterPro" id="IPR036291">
    <property type="entry name" value="NAD(P)-bd_dom_sf"/>
</dbReference>
<sequence length="357" mass="38360">MYCSRLLMRALAFFGGLALVSVLPTITQGYMLATSSGTCQGPTMSLGDSPRKVLVTGAGGRTGTLVFQKLQAKTDFQPIGLVRSKKSASKLRKAAGATDEQIVIGDVMDPATLSKALEGCDSLILCTSATPKILLFSVIKILFKKLLRRAPGRPEFKFPPRGEPEEVDWLGAKNQVDAALAAGVKHFVFLGSMGGTQPDNFLNSIGKRPDGSGGDILLWKRKAEKYLIQRANSHGMSYTIVHPGGLLDKPGGQQELVFDVDDVLLQRTTRSIPREDVAEVCVQALLQSKAKNVALDVIAEAVGTGTPTTDFSALFDSLQNRSCAGERGYNRTLVCIVSIFFASATKHDEQFYASLAT</sequence>
<name>W7TWU1_9STRA</name>
<comment type="caution">
    <text evidence="2">The sequence shown here is derived from an EMBL/GenBank/DDBJ whole genome shotgun (WGS) entry which is preliminary data.</text>
</comment>
<dbReference type="Gene3D" id="3.40.50.720">
    <property type="entry name" value="NAD(P)-binding Rossmann-like Domain"/>
    <property type="match status" value="1"/>
</dbReference>
<reference evidence="2 3" key="1">
    <citation type="journal article" date="2014" name="Mol. Plant">
        <title>Chromosome Scale Genome Assembly and Transcriptome Profiling of Nannochloropsis gaditana in Nitrogen Depletion.</title>
        <authorList>
            <person name="Corteggiani Carpinelli E."/>
            <person name="Telatin A."/>
            <person name="Vitulo N."/>
            <person name="Forcato C."/>
            <person name="D'Angelo M."/>
            <person name="Schiavon R."/>
            <person name="Vezzi A."/>
            <person name="Giacometti G.M."/>
            <person name="Morosinotto T."/>
            <person name="Valle G."/>
        </authorList>
    </citation>
    <scope>NUCLEOTIDE SEQUENCE [LARGE SCALE GENOMIC DNA]</scope>
    <source>
        <strain evidence="2 3">B-31</strain>
    </source>
</reference>
<dbReference type="OrthoDB" id="419598at2759"/>
<dbReference type="GO" id="GO:0016491">
    <property type="term" value="F:oxidoreductase activity"/>
    <property type="evidence" value="ECO:0007669"/>
    <property type="project" value="InterPro"/>
</dbReference>
<accession>W7TWU1</accession>
<protein>
    <submittedName>
        <fullName evidence="2">NAD(P)-binding domain protein</fullName>
    </submittedName>
</protein>
<proteinExistence type="predicted"/>
<dbReference type="InterPro" id="IPR044163">
    <property type="entry name" value="SARED1-like"/>
</dbReference>
<gene>
    <name evidence="2" type="ORF">Naga_100013g32</name>
</gene>
<dbReference type="EMBL" id="AZIL01000033">
    <property type="protein sequence ID" value="EWM30532.1"/>
    <property type="molecule type" value="Genomic_DNA"/>
</dbReference>
<dbReference type="InterPro" id="IPR016040">
    <property type="entry name" value="NAD(P)-bd_dom"/>
</dbReference>
<dbReference type="Proteomes" id="UP000019335">
    <property type="component" value="Chromosome 1"/>
</dbReference>
<dbReference type="CDD" id="cd05243">
    <property type="entry name" value="SDR_a5"/>
    <property type="match status" value="1"/>
</dbReference>
<dbReference type="PANTHER" id="PTHR14194:SF86">
    <property type="entry name" value="OS05G0110300 PROTEIN"/>
    <property type="match status" value="1"/>
</dbReference>
<evidence type="ECO:0000313" key="2">
    <source>
        <dbReference type="EMBL" id="EWM30532.1"/>
    </source>
</evidence>
<evidence type="ECO:0000259" key="1">
    <source>
        <dbReference type="Pfam" id="PF13460"/>
    </source>
</evidence>
<dbReference type="AlphaFoldDB" id="W7TWU1"/>
<evidence type="ECO:0000313" key="3">
    <source>
        <dbReference type="Proteomes" id="UP000019335"/>
    </source>
</evidence>
<dbReference type="Pfam" id="PF13460">
    <property type="entry name" value="NAD_binding_10"/>
    <property type="match status" value="1"/>
</dbReference>
<dbReference type="SUPFAM" id="SSF51735">
    <property type="entry name" value="NAD(P)-binding Rossmann-fold domains"/>
    <property type="match status" value="1"/>
</dbReference>
<feature type="domain" description="NAD(P)-binding" evidence="1">
    <location>
        <begin position="57"/>
        <end position="286"/>
    </location>
</feature>
<dbReference type="PANTHER" id="PTHR14194">
    <property type="entry name" value="NITROGEN METABOLIC REGULATION PROTEIN NMR-RELATED"/>
    <property type="match status" value="1"/>
</dbReference>
<keyword evidence="3" id="KW-1185">Reference proteome</keyword>
<organism evidence="2 3">
    <name type="scientific">Nannochloropsis gaditana</name>
    <dbReference type="NCBI Taxonomy" id="72520"/>
    <lineage>
        <taxon>Eukaryota</taxon>
        <taxon>Sar</taxon>
        <taxon>Stramenopiles</taxon>
        <taxon>Ochrophyta</taxon>
        <taxon>Eustigmatophyceae</taxon>
        <taxon>Eustigmatales</taxon>
        <taxon>Monodopsidaceae</taxon>
        <taxon>Nannochloropsis</taxon>
    </lineage>
</organism>